<evidence type="ECO:0000256" key="2">
    <source>
        <dbReference type="ARBA" id="ARBA00023015"/>
    </source>
</evidence>
<organism evidence="6 7">
    <name type="scientific">Methylotuvimicrobium buryatense</name>
    <name type="common">Methylomicrobium buryatense</name>
    <dbReference type="NCBI Taxonomy" id="95641"/>
    <lineage>
        <taxon>Bacteria</taxon>
        <taxon>Pseudomonadati</taxon>
        <taxon>Pseudomonadota</taxon>
        <taxon>Gammaproteobacteria</taxon>
        <taxon>Methylococcales</taxon>
        <taxon>Methylococcaceae</taxon>
        <taxon>Methylotuvimicrobium</taxon>
    </lineage>
</organism>
<dbReference type="Gene3D" id="3.40.190.290">
    <property type="match status" value="1"/>
</dbReference>
<dbReference type="EMBL" id="CP035467">
    <property type="protein sequence ID" value="QCW82798.1"/>
    <property type="molecule type" value="Genomic_DNA"/>
</dbReference>
<protein>
    <submittedName>
        <fullName evidence="6">LysR family transcriptional regulator</fullName>
    </submittedName>
</protein>
<keyword evidence="2" id="KW-0805">Transcription regulation</keyword>
<dbReference type="PRINTS" id="PR00039">
    <property type="entry name" value="HTHLYSR"/>
</dbReference>
<dbReference type="GO" id="GO:0003700">
    <property type="term" value="F:DNA-binding transcription factor activity"/>
    <property type="evidence" value="ECO:0007669"/>
    <property type="project" value="InterPro"/>
</dbReference>
<sequence>MNPTHLLTFAIVARFKSITQAAEYLHLGQPAVSGQLKLLQNQIGEPLYFRKGYQIELTPAGQGLLEYAQQMTDIFNQAGEYVRCLQQVNAGTLRLGSTTTIASFYLPQYLVLLQTSHAGVNVRMKTGDTDEIIRNLEDLDLGFIEGPVHAQELPGNYQVINWQEDEIVLVLPEDHQIARDYPEFVPLDVFMKYQVIWREPGSGARQAVETWLASAGIQPKISIEVTGVSGIKEAVRAGLGIGFASSQALRNERQGLVARRLNAPSGLIWQLKIIAPKKAIRSRVTQAFLDLCL</sequence>
<dbReference type="InterPro" id="IPR036390">
    <property type="entry name" value="WH_DNA-bd_sf"/>
</dbReference>
<accession>A0A4P9UNB6</accession>
<dbReference type="GO" id="GO:0000976">
    <property type="term" value="F:transcription cis-regulatory region binding"/>
    <property type="evidence" value="ECO:0007669"/>
    <property type="project" value="TreeGrafter"/>
</dbReference>
<dbReference type="PROSITE" id="PS50931">
    <property type="entry name" value="HTH_LYSR"/>
    <property type="match status" value="1"/>
</dbReference>
<dbReference type="PANTHER" id="PTHR30126">
    <property type="entry name" value="HTH-TYPE TRANSCRIPTIONAL REGULATOR"/>
    <property type="match status" value="1"/>
</dbReference>
<dbReference type="KEGG" id="mbur:EQU24_11505"/>
<feature type="domain" description="HTH lysR-type" evidence="5">
    <location>
        <begin position="1"/>
        <end position="58"/>
    </location>
</feature>
<proteinExistence type="inferred from homology"/>
<keyword evidence="4" id="KW-0804">Transcription</keyword>
<dbReference type="Pfam" id="PF00126">
    <property type="entry name" value="HTH_1"/>
    <property type="match status" value="1"/>
</dbReference>
<evidence type="ECO:0000256" key="4">
    <source>
        <dbReference type="ARBA" id="ARBA00023163"/>
    </source>
</evidence>
<name>A0A4P9UNB6_METBY</name>
<dbReference type="AlphaFoldDB" id="A0A4P9UNB6"/>
<reference evidence="7" key="1">
    <citation type="journal article" date="2019" name="J. Bacteriol.">
        <title>A Mutagenic Screen Identifies a TonB-Dependent Receptor Required for the Lanthanide Metal Switch in the Type I Methanotroph 'Methylotuvimicrobium buryatense' 5GB1C.</title>
        <authorList>
            <person name="Groom J.D."/>
            <person name="Ford S.M."/>
            <person name="Pesesky M.W."/>
            <person name="Lidstrom M.E."/>
        </authorList>
    </citation>
    <scope>NUCLEOTIDE SEQUENCE [LARGE SCALE GENOMIC DNA]</scope>
    <source>
        <strain evidence="7">5GB1C</strain>
    </source>
</reference>
<dbReference type="Gene3D" id="1.10.10.10">
    <property type="entry name" value="Winged helix-like DNA-binding domain superfamily/Winged helix DNA-binding domain"/>
    <property type="match status" value="1"/>
</dbReference>
<dbReference type="RefSeq" id="WP_017839365.1">
    <property type="nucleotide sequence ID" value="NZ_CP035467.1"/>
</dbReference>
<evidence type="ECO:0000256" key="3">
    <source>
        <dbReference type="ARBA" id="ARBA00023125"/>
    </source>
</evidence>
<dbReference type="OrthoDB" id="5289754at2"/>
<gene>
    <name evidence="6" type="ORF">EQU24_11505</name>
</gene>
<evidence type="ECO:0000256" key="1">
    <source>
        <dbReference type="ARBA" id="ARBA00009437"/>
    </source>
</evidence>
<dbReference type="Pfam" id="PF03466">
    <property type="entry name" value="LysR_substrate"/>
    <property type="match status" value="1"/>
</dbReference>
<dbReference type="InterPro" id="IPR000847">
    <property type="entry name" value="LysR_HTH_N"/>
</dbReference>
<dbReference type="STRING" id="675511.GCA_000341735_00738"/>
<evidence type="ECO:0000259" key="5">
    <source>
        <dbReference type="PROSITE" id="PS50931"/>
    </source>
</evidence>
<dbReference type="InterPro" id="IPR036388">
    <property type="entry name" value="WH-like_DNA-bd_sf"/>
</dbReference>
<dbReference type="PANTHER" id="PTHR30126:SF39">
    <property type="entry name" value="HTH-TYPE TRANSCRIPTIONAL REGULATOR CYSL"/>
    <property type="match status" value="1"/>
</dbReference>
<dbReference type="SUPFAM" id="SSF46785">
    <property type="entry name" value="Winged helix' DNA-binding domain"/>
    <property type="match status" value="1"/>
</dbReference>
<dbReference type="SUPFAM" id="SSF53850">
    <property type="entry name" value="Periplasmic binding protein-like II"/>
    <property type="match status" value="1"/>
</dbReference>
<keyword evidence="7" id="KW-1185">Reference proteome</keyword>
<keyword evidence="3" id="KW-0238">DNA-binding</keyword>
<evidence type="ECO:0000313" key="7">
    <source>
        <dbReference type="Proteomes" id="UP000305881"/>
    </source>
</evidence>
<comment type="similarity">
    <text evidence="1">Belongs to the LysR transcriptional regulatory family.</text>
</comment>
<dbReference type="Proteomes" id="UP000305881">
    <property type="component" value="Chromosome"/>
</dbReference>
<dbReference type="InterPro" id="IPR005119">
    <property type="entry name" value="LysR_subst-bd"/>
</dbReference>
<evidence type="ECO:0000313" key="6">
    <source>
        <dbReference type="EMBL" id="QCW82798.1"/>
    </source>
</evidence>